<organism evidence="1 2">
    <name type="scientific">Alistipes communis</name>
    <dbReference type="NCBI Taxonomy" id="2585118"/>
    <lineage>
        <taxon>Bacteria</taxon>
        <taxon>Pseudomonadati</taxon>
        <taxon>Bacteroidota</taxon>
        <taxon>Bacteroidia</taxon>
        <taxon>Bacteroidales</taxon>
        <taxon>Rikenellaceae</taxon>
        <taxon>Alistipes</taxon>
    </lineage>
</organism>
<dbReference type="OrthoDB" id="7056571at2"/>
<dbReference type="SMART" id="SM00671">
    <property type="entry name" value="SEL1"/>
    <property type="match status" value="2"/>
</dbReference>
<name>A0A4Y1WST2_9BACT</name>
<reference evidence="2" key="1">
    <citation type="submission" date="2019-06" db="EMBL/GenBank/DDBJ databases">
        <title>Alistipes onderdonkii subsp. vulgaris subsp. nov., Alistipes dispar sp. nov. and Alistipes communis sp. nov., isolated from human faeces, and creation of Alistipes onderdonkii subsp. onderdonkii subsp. nov.</title>
        <authorList>
            <person name="Sakamoto M."/>
            <person name="Ikeyama N."/>
            <person name="Ogata Y."/>
            <person name="Suda W."/>
            <person name="Iino T."/>
            <person name="Hattori M."/>
            <person name="Ohkuma M."/>
        </authorList>
    </citation>
    <scope>NUCLEOTIDE SEQUENCE [LARGE SCALE GENOMIC DNA]</scope>
    <source>
        <strain evidence="2">5CBH24</strain>
    </source>
</reference>
<accession>A0A4Y1WST2</accession>
<dbReference type="RefSeq" id="WP_141412533.1">
    <property type="nucleotide sequence ID" value="NZ_AP019735.1"/>
</dbReference>
<evidence type="ECO:0000313" key="1">
    <source>
        <dbReference type="EMBL" id="BBL03922.1"/>
    </source>
</evidence>
<dbReference type="InterPro" id="IPR011990">
    <property type="entry name" value="TPR-like_helical_dom_sf"/>
</dbReference>
<dbReference type="EMBL" id="AP019735">
    <property type="protein sequence ID" value="BBL03922.1"/>
    <property type="molecule type" value="Genomic_DNA"/>
</dbReference>
<proteinExistence type="predicted"/>
<sequence length="237" mass="26659">MKLFRRIIIAASRWPGLLLNDRIRRFLGDCSFEKGEYNTALLLYSCAVRIDDSIRQERLGTLYEMVGEEDQMAYHLMTAARFGNRDALEYFATYFIGKAPEKVAELARELVQAGDISAESLLIGSLEAMNRYDDELIGLLLKGAEQGDALAQFDLGCCYLDGKGVPQDHARAYLWTLLAAMQGHPTAQNNIGYMYETGICVEQDRERAARWYLRAASNGSVLGRKNILEYLSVTCSE</sequence>
<dbReference type="PANTHER" id="PTHR11102:SF160">
    <property type="entry name" value="ERAD-ASSOCIATED E3 UBIQUITIN-PROTEIN LIGASE COMPONENT HRD3"/>
    <property type="match status" value="1"/>
</dbReference>
<dbReference type="SUPFAM" id="SSF81901">
    <property type="entry name" value="HCP-like"/>
    <property type="match status" value="2"/>
</dbReference>
<dbReference type="Pfam" id="PF08238">
    <property type="entry name" value="Sel1"/>
    <property type="match status" value="2"/>
</dbReference>
<keyword evidence="2" id="KW-1185">Reference proteome</keyword>
<evidence type="ECO:0008006" key="3">
    <source>
        <dbReference type="Google" id="ProtNLM"/>
    </source>
</evidence>
<dbReference type="AlphaFoldDB" id="A0A4Y1WST2"/>
<dbReference type="KEGG" id="acou:A5CBH24_12350"/>
<dbReference type="GeneID" id="78341953"/>
<dbReference type="Gene3D" id="1.25.40.10">
    <property type="entry name" value="Tetratricopeptide repeat domain"/>
    <property type="match status" value="1"/>
</dbReference>
<dbReference type="InterPro" id="IPR006597">
    <property type="entry name" value="Sel1-like"/>
</dbReference>
<gene>
    <name evidence="1" type="ORF">A5CBH24_12350</name>
</gene>
<protein>
    <recommendedName>
        <fullName evidence="3">Sel1 repeat family protein</fullName>
    </recommendedName>
</protein>
<dbReference type="InterPro" id="IPR050767">
    <property type="entry name" value="Sel1_AlgK"/>
</dbReference>
<dbReference type="PANTHER" id="PTHR11102">
    <property type="entry name" value="SEL-1-LIKE PROTEIN"/>
    <property type="match status" value="1"/>
</dbReference>
<evidence type="ECO:0000313" key="2">
    <source>
        <dbReference type="Proteomes" id="UP000318946"/>
    </source>
</evidence>
<dbReference type="Proteomes" id="UP000318946">
    <property type="component" value="Chromosome"/>
</dbReference>